<evidence type="ECO:0000259" key="10">
    <source>
        <dbReference type="PROSITE" id="PS50069"/>
    </source>
</evidence>
<evidence type="ECO:0000256" key="9">
    <source>
        <dbReference type="SAM" id="MobiDB-lite"/>
    </source>
</evidence>
<keyword evidence="12" id="KW-1185">Reference proteome</keyword>
<feature type="domain" description="Cullin family profile" evidence="10">
    <location>
        <begin position="437"/>
        <end position="665"/>
    </location>
</feature>
<dbReference type="InterPro" id="IPR036390">
    <property type="entry name" value="WH_DNA-bd_sf"/>
</dbReference>
<dbReference type="InterPro" id="IPR019559">
    <property type="entry name" value="Cullin_neddylation_domain"/>
</dbReference>
<dbReference type="InParanoid" id="A0A0D2UE57"/>
<evidence type="ECO:0000256" key="5">
    <source>
        <dbReference type="ARBA" id="ARBA00022843"/>
    </source>
</evidence>
<dbReference type="GO" id="GO:0031625">
    <property type="term" value="F:ubiquitin protein ligase binding"/>
    <property type="evidence" value="ECO:0007669"/>
    <property type="project" value="InterPro"/>
</dbReference>
<dbReference type="Pfam" id="PF00888">
    <property type="entry name" value="Cullin"/>
    <property type="match status" value="1"/>
</dbReference>
<evidence type="ECO:0000313" key="12">
    <source>
        <dbReference type="Proteomes" id="UP000008743"/>
    </source>
</evidence>
<evidence type="ECO:0000256" key="4">
    <source>
        <dbReference type="ARBA" id="ARBA00022499"/>
    </source>
</evidence>
<dbReference type="InterPro" id="IPR036388">
    <property type="entry name" value="WH-like_DNA-bd_sf"/>
</dbReference>
<comment type="subcellular location">
    <subcellularLocation>
        <location evidence="1">Nucleus</location>
    </subcellularLocation>
</comment>
<keyword evidence="6" id="KW-0539">Nucleus</keyword>
<dbReference type="SUPFAM" id="SSF74788">
    <property type="entry name" value="Cullin repeat-like"/>
    <property type="match status" value="1"/>
</dbReference>
<dbReference type="InterPro" id="IPR016159">
    <property type="entry name" value="Cullin_repeat-like_dom_sf"/>
</dbReference>
<dbReference type="GO" id="GO:0080090">
    <property type="term" value="P:regulation of primary metabolic process"/>
    <property type="evidence" value="ECO:0007669"/>
    <property type="project" value="UniProtKB-ARBA"/>
</dbReference>
<dbReference type="FunFam" id="1.20.1310.10:FF:000001">
    <property type="entry name" value="Cullin 3"/>
    <property type="match status" value="1"/>
</dbReference>
<dbReference type="SUPFAM" id="SSF46785">
    <property type="entry name" value="Winged helix' DNA-binding domain"/>
    <property type="match status" value="1"/>
</dbReference>
<dbReference type="SUPFAM" id="SSF75632">
    <property type="entry name" value="Cullin homology domain"/>
    <property type="match status" value="1"/>
</dbReference>
<evidence type="ECO:0000256" key="1">
    <source>
        <dbReference type="ARBA" id="ARBA00004123"/>
    </source>
</evidence>
<dbReference type="GO" id="GO:0000278">
    <property type="term" value="P:mitotic cell cycle"/>
    <property type="evidence" value="ECO:0007669"/>
    <property type="project" value="UniProtKB-ARBA"/>
</dbReference>
<dbReference type="OMA" id="MFKDMTI"/>
<dbReference type="Pfam" id="PF10557">
    <property type="entry name" value="Cullin_Nedd8"/>
    <property type="match status" value="1"/>
</dbReference>
<dbReference type="GO" id="GO:0000209">
    <property type="term" value="P:protein polyubiquitination"/>
    <property type="evidence" value="ECO:0007669"/>
    <property type="project" value="UniProtKB-ARBA"/>
</dbReference>
<protein>
    <submittedName>
        <fullName evidence="11">Cullin 3</fullName>
    </submittedName>
</protein>
<dbReference type="GO" id="GO:0010468">
    <property type="term" value="P:regulation of gene expression"/>
    <property type="evidence" value="ECO:0007669"/>
    <property type="project" value="UniProtKB-ARBA"/>
</dbReference>
<dbReference type="PROSITE" id="PS50069">
    <property type="entry name" value="CULLIN_2"/>
    <property type="match status" value="1"/>
</dbReference>
<dbReference type="InterPro" id="IPR036317">
    <property type="entry name" value="Cullin_homology_sf"/>
</dbReference>
<accession>A0A0D2UE57</accession>
<dbReference type="Gene3D" id="1.20.1310.10">
    <property type="entry name" value="Cullin Repeats"/>
    <property type="match status" value="4"/>
</dbReference>
<dbReference type="FunFam" id="1.10.10.10:FF:000091">
    <property type="entry name" value="Cullin 3"/>
    <property type="match status" value="1"/>
</dbReference>
<evidence type="ECO:0000256" key="2">
    <source>
        <dbReference type="ARBA" id="ARBA00004906"/>
    </source>
</evidence>
<evidence type="ECO:0000256" key="6">
    <source>
        <dbReference type="ARBA" id="ARBA00023242"/>
    </source>
</evidence>
<dbReference type="FunFam" id="1.20.1310.10:FF:000006">
    <property type="entry name" value="Cullin 3"/>
    <property type="match status" value="1"/>
</dbReference>
<dbReference type="OrthoDB" id="27073at2759"/>
<dbReference type="InterPro" id="IPR016158">
    <property type="entry name" value="Cullin_homology"/>
</dbReference>
<dbReference type="EMBL" id="KE346365">
    <property type="protein sequence ID" value="KJE93406.1"/>
    <property type="molecule type" value="Genomic_DNA"/>
</dbReference>
<dbReference type="InterPro" id="IPR059120">
    <property type="entry name" value="Cullin-like_AB"/>
</dbReference>
<dbReference type="Pfam" id="PF26557">
    <property type="entry name" value="Cullin_AB"/>
    <property type="match status" value="1"/>
</dbReference>
<evidence type="ECO:0000256" key="3">
    <source>
        <dbReference type="ARBA" id="ARBA00006019"/>
    </source>
</evidence>
<dbReference type="InterPro" id="IPR045093">
    <property type="entry name" value="Cullin"/>
</dbReference>
<keyword evidence="5" id="KW-0832">Ubl conjugation</keyword>
<dbReference type="PANTHER" id="PTHR11932">
    <property type="entry name" value="CULLIN"/>
    <property type="match status" value="1"/>
</dbReference>
<dbReference type="RefSeq" id="XP_004348026.1">
    <property type="nucleotide sequence ID" value="XM_004347976.2"/>
</dbReference>
<dbReference type="GO" id="GO:0043161">
    <property type="term" value="P:proteasome-mediated ubiquitin-dependent protein catabolic process"/>
    <property type="evidence" value="ECO:0007669"/>
    <property type="project" value="UniProtKB-ARBA"/>
</dbReference>
<sequence length="794" mass="90859">MKPTGELTPATKSVRIRPYTPMTSLEPAYVDRTWLLLRDAIIEIQHQNASGLSYEVLYRNSYNLVLHKQGGRLYNGLVQVITEHLRSVATRIENSIGGNFLARLTRAWSEHTTAMKMIRDILMYMDRVYVESKNRERAAAANDPPHLRREQHRLEVYDLGLSIFGEEVARHPRIKQHLLRTLIDLIRRERDGEVIDRGSIKSATQMLIELGIHSHAVYVDDLEGPLLADTEQYYQAESQRLLGELTASEYMKRVEERIREELERVAHYLDALSEPPLKRVVERELIANHMTALVEMDNSGLVSALVHNRLDDLARMYSLFSRVETGLSLIQKHLDVHLKEVGKAIVVADDEAGSAAAAPPAAASSSSSSSSSSSVPAAPGATAKDAGGVKDASRYVQQIIDLRDKYETILLKAFRGDRNFRSTINSCFEFFVNLNPKFPEYLSLYVDELLKNQKGFSEDEIDATLEKAVVVFRQVQEKDVFERYYKQHLAKRLLLAKTVSDDLERSMIAKLKTECGYQFTTKLEGMFRDMALSRDSMERFQRFLDDSNINLGFQVNIRVLTMGYWPASNVSAKVILPAELRHACEVFQTYHAKHHSGRRLFWQTSLGSADIRASFAARRHELSVSTFQMVVLMLFNQQDSYTYQEIAQETEVPPGELKRALQSLACGKYKVLLKEPKTRDVTESDSFTFNDKFTCQLHRLKIQAVAVKENEAERTETRAKVDDDRKHQIEAAIVRIMKARKVLDHNSLILEVITQLRARFAPTPNTIKARIESLIEREFLERTPEDRRMYRYVA</sequence>
<dbReference type="PhylomeDB" id="A0A0D2UE57"/>
<dbReference type="GO" id="GO:0007165">
    <property type="term" value="P:signal transduction"/>
    <property type="evidence" value="ECO:0007669"/>
    <property type="project" value="UniProtKB-ARBA"/>
</dbReference>
<dbReference type="GO" id="GO:0005634">
    <property type="term" value="C:nucleus"/>
    <property type="evidence" value="ECO:0007669"/>
    <property type="project" value="UniProtKB-SubCell"/>
</dbReference>
<feature type="region of interest" description="Disordered" evidence="9">
    <location>
        <begin position="358"/>
        <end position="386"/>
    </location>
</feature>
<dbReference type="FunFam" id="1.20.1310.10:FF:000002">
    <property type="entry name" value="cullin-3 isoform X1"/>
    <property type="match status" value="1"/>
</dbReference>
<dbReference type="GO" id="GO:0005737">
    <property type="term" value="C:cytoplasm"/>
    <property type="evidence" value="ECO:0007669"/>
    <property type="project" value="UniProtKB-ARBA"/>
</dbReference>
<dbReference type="GO" id="GO:0006915">
    <property type="term" value="P:apoptotic process"/>
    <property type="evidence" value="ECO:0007669"/>
    <property type="project" value="UniProtKB-ARBA"/>
</dbReference>
<dbReference type="AlphaFoldDB" id="A0A0D2UE57"/>
<dbReference type="SMART" id="SM00182">
    <property type="entry name" value="CULLIN"/>
    <property type="match status" value="1"/>
</dbReference>
<evidence type="ECO:0000313" key="11">
    <source>
        <dbReference type="EMBL" id="KJE93406.1"/>
    </source>
</evidence>
<evidence type="ECO:0000256" key="8">
    <source>
        <dbReference type="RuleBase" id="RU003829"/>
    </source>
</evidence>
<comment type="similarity">
    <text evidence="3 7 8">Belongs to the cullin family.</text>
</comment>
<comment type="pathway">
    <text evidence="2">Protein modification; protein ubiquitination.</text>
</comment>
<organism evidence="11 12">
    <name type="scientific">Capsaspora owczarzaki (strain ATCC 30864)</name>
    <dbReference type="NCBI Taxonomy" id="595528"/>
    <lineage>
        <taxon>Eukaryota</taxon>
        <taxon>Filasterea</taxon>
        <taxon>Capsaspora</taxon>
    </lineage>
</organism>
<dbReference type="FunCoup" id="A0A0D2UE57">
    <property type="interactions" value="530"/>
</dbReference>
<dbReference type="Gene3D" id="3.30.230.130">
    <property type="entry name" value="Cullin, Chain C, Domain 2"/>
    <property type="match status" value="1"/>
</dbReference>
<dbReference type="Proteomes" id="UP000008743">
    <property type="component" value="Unassembled WGS sequence"/>
</dbReference>
<feature type="compositionally biased region" description="Low complexity" evidence="9">
    <location>
        <begin position="358"/>
        <end position="383"/>
    </location>
</feature>
<gene>
    <name evidence="11" type="ORF">CAOG_004201</name>
</gene>
<dbReference type="Gene3D" id="1.10.10.10">
    <property type="entry name" value="Winged helix-like DNA-binding domain superfamily/Winged helix DNA-binding domain"/>
    <property type="match status" value="1"/>
</dbReference>
<reference evidence="12" key="1">
    <citation type="submission" date="2011-02" db="EMBL/GenBank/DDBJ databases">
        <title>The Genome Sequence of Capsaspora owczarzaki ATCC 30864.</title>
        <authorList>
            <person name="Russ C."/>
            <person name="Cuomo C."/>
            <person name="Burger G."/>
            <person name="Gray M.W."/>
            <person name="Holland P.W.H."/>
            <person name="King N."/>
            <person name="Lang F.B.F."/>
            <person name="Roger A.J."/>
            <person name="Ruiz-Trillo I."/>
            <person name="Young S.K."/>
            <person name="Zeng Q."/>
            <person name="Gargeya S."/>
            <person name="Alvarado L."/>
            <person name="Berlin A."/>
            <person name="Chapman S.B."/>
            <person name="Chen Z."/>
            <person name="Freedman E."/>
            <person name="Gellesch M."/>
            <person name="Goldberg J."/>
            <person name="Griggs A."/>
            <person name="Gujja S."/>
            <person name="Heilman E."/>
            <person name="Heiman D."/>
            <person name="Howarth C."/>
            <person name="Mehta T."/>
            <person name="Neiman D."/>
            <person name="Pearson M."/>
            <person name="Roberts A."/>
            <person name="Saif S."/>
            <person name="Shea T."/>
            <person name="Shenoy N."/>
            <person name="Sisk P."/>
            <person name="Stolte C."/>
            <person name="Sykes S."/>
            <person name="White J."/>
            <person name="Yandava C."/>
            <person name="Haas B."/>
            <person name="Nusbaum C."/>
            <person name="Birren B."/>
        </authorList>
    </citation>
    <scope>NUCLEOTIDE SEQUENCE</scope>
    <source>
        <strain evidence="12">ATCC 30864</strain>
    </source>
</reference>
<keyword evidence="4" id="KW-1017">Isopeptide bond</keyword>
<evidence type="ECO:0000256" key="7">
    <source>
        <dbReference type="PROSITE-ProRule" id="PRU00330"/>
    </source>
</evidence>
<dbReference type="InterPro" id="IPR001373">
    <property type="entry name" value="Cullin_N"/>
</dbReference>
<dbReference type="eggNOG" id="KOG2166">
    <property type="taxonomic scope" value="Eukaryota"/>
</dbReference>
<dbReference type="STRING" id="595528.A0A0D2UE57"/>
<dbReference type="GO" id="GO:0006950">
    <property type="term" value="P:response to stress"/>
    <property type="evidence" value="ECO:0007669"/>
    <property type="project" value="UniProtKB-ARBA"/>
</dbReference>
<proteinExistence type="inferred from homology"/>
<name>A0A0D2UE57_CAPO3</name>
<dbReference type="SMART" id="SM00884">
    <property type="entry name" value="Cullin_Nedd8"/>
    <property type="match status" value="1"/>
</dbReference>